<organism evidence="2 3">
    <name type="scientific">Streptomyces mashuensis</name>
    <dbReference type="NCBI Taxonomy" id="33904"/>
    <lineage>
        <taxon>Bacteria</taxon>
        <taxon>Bacillati</taxon>
        <taxon>Actinomycetota</taxon>
        <taxon>Actinomycetes</taxon>
        <taxon>Kitasatosporales</taxon>
        <taxon>Streptomycetaceae</taxon>
        <taxon>Streptomyces</taxon>
    </lineage>
</organism>
<evidence type="ECO:0000313" key="3">
    <source>
        <dbReference type="Proteomes" id="UP000638313"/>
    </source>
</evidence>
<reference evidence="2" key="2">
    <citation type="submission" date="2020-09" db="EMBL/GenBank/DDBJ databases">
        <authorList>
            <person name="Sun Q."/>
            <person name="Ohkuma M."/>
        </authorList>
    </citation>
    <scope>NUCLEOTIDE SEQUENCE</scope>
    <source>
        <strain evidence="2">JCM 4059</strain>
    </source>
</reference>
<feature type="domain" description="Pvc16 N-terminal" evidence="1">
    <location>
        <begin position="5"/>
        <end position="179"/>
    </location>
</feature>
<keyword evidence="3" id="KW-1185">Reference proteome</keyword>
<dbReference type="Pfam" id="PF14065">
    <property type="entry name" value="Pvc16_N"/>
    <property type="match status" value="1"/>
</dbReference>
<dbReference type="Proteomes" id="UP000638313">
    <property type="component" value="Unassembled WGS sequence"/>
</dbReference>
<evidence type="ECO:0000313" key="2">
    <source>
        <dbReference type="EMBL" id="GHF70303.1"/>
    </source>
</evidence>
<proteinExistence type="predicted"/>
<evidence type="ECO:0000259" key="1">
    <source>
        <dbReference type="Pfam" id="PF14065"/>
    </source>
</evidence>
<protein>
    <recommendedName>
        <fullName evidence="1">Pvc16 N-terminal domain-containing protein</fullName>
    </recommendedName>
</protein>
<dbReference type="RefSeq" id="WP_190132876.1">
    <property type="nucleotide sequence ID" value="NZ_BNBD01000019.1"/>
</dbReference>
<dbReference type="EMBL" id="BNBD01000019">
    <property type="protein sequence ID" value="GHF70303.1"/>
    <property type="molecule type" value="Genomic_DNA"/>
</dbReference>
<gene>
    <name evidence="2" type="ORF">GCM10010218_59580</name>
</gene>
<sequence>MIQLVDSTLESRVREGLTWLPEGFPVTFQPPGREAGHGETAGSEAVGLYLYDIREDMDRRQTGTVYQYPPVERRSLPLRKRAQFDPPRYAQLSYLVVAWAPDALIAHRMLGDLLVGFARSREFPVELPPELADMELSALLDVGRPPTEDRALTELWSAVGHTLVPTLNVVVTLPLLTFVPEEYTKWVEEPPVVREELKQGEAR</sequence>
<comment type="caution">
    <text evidence="2">The sequence shown here is derived from an EMBL/GenBank/DDBJ whole genome shotgun (WGS) entry which is preliminary data.</text>
</comment>
<dbReference type="AlphaFoldDB" id="A0A919BA29"/>
<accession>A0A919BA29</accession>
<dbReference type="InterPro" id="IPR025351">
    <property type="entry name" value="Pvc16_N"/>
</dbReference>
<reference evidence="2" key="1">
    <citation type="journal article" date="2014" name="Int. J. Syst. Evol. Microbiol.">
        <title>Complete genome sequence of Corynebacterium casei LMG S-19264T (=DSM 44701T), isolated from a smear-ripened cheese.</title>
        <authorList>
            <consortium name="US DOE Joint Genome Institute (JGI-PGF)"/>
            <person name="Walter F."/>
            <person name="Albersmeier A."/>
            <person name="Kalinowski J."/>
            <person name="Ruckert C."/>
        </authorList>
    </citation>
    <scope>NUCLEOTIDE SEQUENCE</scope>
    <source>
        <strain evidence="2">JCM 4059</strain>
    </source>
</reference>
<name>A0A919BA29_9ACTN</name>